<dbReference type="RefSeq" id="WP_189540920.1">
    <property type="nucleotide sequence ID" value="NZ_BMZD01000004.1"/>
</dbReference>
<feature type="transmembrane region" description="Helical" evidence="1">
    <location>
        <begin position="194"/>
        <end position="216"/>
    </location>
</feature>
<comment type="caution">
    <text evidence="2">The sequence shown here is derived from an EMBL/GenBank/DDBJ whole genome shotgun (WGS) entry which is preliminary data.</text>
</comment>
<dbReference type="Proteomes" id="UP000634139">
    <property type="component" value="Unassembled WGS sequence"/>
</dbReference>
<feature type="transmembrane region" description="Helical" evidence="1">
    <location>
        <begin position="135"/>
        <end position="157"/>
    </location>
</feature>
<evidence type="ECO:0000313" key="2">
    <source>
        <dbReference type="EMBL" id="GGZ99079.1"/>
    </source>
</evidence>
<keyword evidence="2" id="KW-0489">Methyltransferase</keyword>
<feature type="transmembrane region" description="Helical" evidence="1">
    <location>
        <begin position="310"/>
        <end position="333"/>
    </location>
</feature>
<evidence type="ECO:0000313" key="3">
    <source>
        <dbReference type="Proteomes" id="UP000634139"/>
    </source>
</evidence>
<keyword evidence="3" id="KW-1185">Reference proteome</keyword>
<dbReference type="EMBL" id="BMZD01000004">
    <property type="protein sequence ID" value="GGZ99079.1"/>
    <property type="molecule type" value="Genomic_DNA"/>
</dbReference>
<organism evidence="2 3">
    <name type="scientific">Novosphingobium arvoryzae</name>
    <dbReference type="NCBI Taxonomy" id="1256514"/>
    <lineage>
        <taxon>Bacteria</taxon>
        <taxon>Pseudomonadati</taxon>
        <taxon>Pseudomonadota</taxon>
        <taxon>Alphaproteobacteria</taxon>
        <taxon>Sphingomonadales</taxon>
        <taxon>Sphingomonadaceae</taxon>
        <taxon>Novosphingobium</taxon>
    </lineage>
</organism>
<reference evidence="2" key="2">
    <citation type="submission" date="2020-09" db="EMBL/GenBank/DDBJ databases">
        <authorList>
            <person name="Sun Q."/>
            <person name="Kim S."/>
        </authorList>
    </citation>
    <scope>NUCLEOTIDE SEQUENCE</scope>
    <source>
        <strain evidence="2">KCTC 32422</strain>
    </source>
</reference>
<evidence type="ECO:0000256" key="1">
    <source>
        <dbReference type="SAM" id="Phobius"/>
    </source>
</evidence>
<feature type="transmembrane region" description="Helical" evidence="1">
    <location>
        <begin position="264"/>
        <end position="281"/>
    </location>
</feature>
<dbReference type="GO" id="GO:0008168">
    <property type="term" value="F:methyltransferase activity"/>
    <property type="evidence" value="ECO:0007669"/>
    <property type="project" value="UniProtKB-KW"/>
</dbReference>
<feature type="transmembrane region" description="Helical" evidence="1">
    <location>
        <begin position="20"/>
        <end position="39"/>
    </location>
</feature>
<dbReference type="AlphaFoldDB" id="A0A918RKY7"/>
<feature type="transmembrane region" description="Helical" evidence="1">
    <location>
        <begin position="109"/>
        <end position="129"/>
    </location>
</feature>
<feature type="transmembrane region" description="Helical" evidence="1">
    <location>
        <begin position="59"/>
        <end position="78"/>
    </location>
</feature>
<keyword evidence="1" id="KW-0472">Membrane</keyword>
<sequence length="449" mass="49826">MTARNPVADPRPASDVSSAVGFVGVGGLCAWILFCHFYPEIASLLGLSAERGRLTGPMAALFGLVAAALPMVLWSVLVDKVHRRPSTGIDWDNPRPVADIIDISITKLAGLWATWALIAGLYCLGRWYWDDFYAISMQVLGLAAVPLFLLSIPYVIWLDRVLVEPRDASWHFGAALVGREAHDPQMIWIHLRAWAVKGFFTAFMIAIVPAAFAELVGKDWSDQFANPVAFAGILVLLMFVFDEQIGTVGYILTMKPLDAQIRSANPYLAGWVAALACYPPFQLMQGGGPLFYQSNTADWTFWLGEYPALMWGWAGLLVLLTAIYAWATIAFGIRFSNLTYRGVLTNGPYAYTRHPAYLSKNAFWWVSVLPFLVTSGSLVDAVRNTFFLGCVSAIYFWRAKTEEAHLLGEDPKYGEYHAWMNRHGLITAPLHQLWQGIAGRRSPVLQAAE</sequence>
<accession>A0A918RKY7</accession>
<name>A0A918RKY7_9SPHN</name>
<feature type="transmembrane region" description="Helical" evidence="1">
    <location>
        <begin position="228"/>
        <end position="252"/>
    </location>
</feature>
<keyword evidence="1" id="KW-0812">Transmembrane</keyword>
<proteinExistence type="predicted"/>
<protein>
    <submittedName>
        <fullName evidence="2">Isoprenylcysteine carboxyl methyltransferase</fullName>
    </submittedName>
</protein>
<keyword evidence="2" id="KW-0808">Transferase</keyword>
<keyword evidence="1" id="KW-1133">Transmembrane helix</keyword>
<dbReference type="GO" id="GO:0032259">
    <property type="term" value="P:methylation"/>
    <property type="evidence" value="ECO:0007669"/>
    <property type="project" value="UniProtKB-KW"/>
</dbReference>
<dbReference type="Gene3D" id="1.20.120.1630">
    <property type="match status" value="1"/>
</dbReference>
<reference evidence="2" key="1">
    <citation type="journal article" date="2014" name="Int. J. Syst. Evol. Microbiol.">
        <title>Complete genome sequence of Corynebacterium casei LMG S-19264T (=DSM 44701T), isolated from a smear-ripened cheese.</title>
        <authorList>
            <consortium name="US DOE Joint Genome Institute (JGI-PGF)"/>
            <person name="Walter F."/>
            <person name="Albersmeier A."/>
            <person name="Kalinowski J."/>
            <person name="Ruckert C."/>
        </authorList>
    </citation>
    <scope>NUCLEOTIDE SEQUENCE</scope>
    <source>
        <strain evidence="2">KCTC 32422</strain>
    </source>
</reference>
<gene>
    <name evidence="2" type="ORF">GCM10011617_19360</name>
</gene>